<dbReference type="OrthoDB" id="3197626at2759"/>
<evidence type="ECO:0000256" key="1">
    <source>
        <dbReference type="SAM" id="Phobius"/>
    </source>
</evidence>
<feature type="transmembrane region" description="Helical" evidence="1">
    <location>
        <begin position="68"/>
        <end position="90"/>
    </location>
</feature>
<dbReference type="InParanoid" id="J0WUF6"/>
<feature type="transmembrane region" description="Helical" evidence="1">
    <location>
        <begin position="146"/>
        <end position="166"/>
    </location>
</feature>
<evidence type="ECO:0000313" key="2">
    <source>
        <dbReference type="EMBL" id="EJD37538.1"/>
    </source>
</evidence>
<evidence type="ECO:0000313" key="3">
    <source>
        <dbReference type="Proteomes" id="UP000006514"/>
    </source>
</evidence>
<keyword evidence="1" id="KW-1133">Transmembrane helix</keyword>
<feature type="transmembrane region" description="Helical" evidence="1">
    <location>
        <begin position="178"/>
        <end position="202"/>
    </location>
</feature>
<dbReference type="KEGG" id="adl:AURDEDRAFT_116767"/>
<feature type="transmembrane region" description="Helical" evidence="1">
    <location>
        <begin position="208"/>
        <end position="228"/>
    </location>
</feature>
<keyword evidence="1" id="KW-0472">Membrane</keyword>
<proteinExistence type="predicted"/>
<dbReference type="OMA" id="ASHHREC"/>
<keyword evidence="3" id="KW-1185">Reference proteome</keyword>
<feature type="transmembrane region" description="Helical" evidence="1">
    <location>
        <begin position="102"/>
        <end position="124"/>
    </location>
</feature>
<dbReference type="AlphaFoldDB" id="J0WUF6"/>
<keyword evidence="1" id="KW-0812">Transmembrane</keyword>
<accession>J0WUF6</accession>
<reference evidence="3" key="1">
    <citation type="journal article" date="2012" name="Science">
        <title>The Paleozoic origin of enzymatic lignin decomposition reconstructed from 31 fungal genomes.</title>
        <authorList>
            <person name="Floudas D."/>
            <person name="Binder M."/>
            <person name="Riley R."/>
            <person name="Barry K."/>
            <person name="Blanchette R.A."/>
            <person name="Henrissat B."/>
            <person name="Martinez A.T."/>
            <person name="Otillar R."/>
            <person name="Spatafora J.W."/>
            <person name="Yadav J.S."/>
            <person name="Aerts A."/>
            <person name="Benoit I."/>
            <person name="Boyd A."/>
            <person name="Carlson A."/>
            <person name="Copeland A."/>
            <person name="Coutinho P.M."/>
            <person name="de Vries R.P."/>
            <person name="Ferreira P."/>
            <person name="Findley K."/>
            <person name="Foster B."/>
            <person name="Gaskell J."/>
            <person name="Glotzer D."/>
            <person name="Gorecki P."/>
            <person name="Heitman J."/>
            <person name="Hesse C."/>
            <person name="Hori C."/>
            <person name="Igarashi K."/>
            <person name="Jurgens J.A."/>
            <person name="Kallen N."/>
            <person name="Kersten P."/>
            <person name="Kohler A."/>
            <person name="Kuees U."/>
            <person name="Kumar T.K.A."/>
            <person name="Kuo A."/>
            <person name="LaButti K."/>
            <person name="Larrondo L.F."/>
            <person name="Lindquist E."/>
            <person name="Ling A."/>
            <person name="Lombard V."/>
            <person name="Lucas S."/>
            <person name="Lundell T."/>
            <person name="Martin R."/>
            <person name="McLaughlin D.J."/>
            <person name="Morgenstern I."/>
            <person name="Morin E."/>
            <person name="Murat C."/>
            <person name="Nagy L.G."/>
            <person name="Nolan M."/>
            <person name="Ohm R.A."/>
            <person name="Patyshakuliyeva A."/>
            <person name="Rokas A."/>
            <person name="Ruiz-Duenas F.J."/>
            <person name="Sabat G."/>
            <person name="Salamov A."/>
            <person name="Samejima M."/>
            <person name="Schmutz J."/>
            <person name="Slot J.C."/>
            <person name="St John F."/>
            <person name="Stenlid J."/>
            <person name="Sun H."/>
            <person name="Sun S."/>
            <person name="Syed K."/>
            <person name="Tsang A."/>
            <person name="Wiebenga A."/>
            <person name="Young D."/>
            <person name="Pisabarro A."/>
            <person name="Eastwood D.C."/>
            <person name="Martin F."/>
            <person name="Cullen D."/>
            <person name="Grigoriev I.V."/>
            <person name="Hibbett D.S."/>
        </authorList>
    </citation>
    <scope>NUCLEOTIDE SEQUENCE [LARGE SCALE GENOMIC DNA]</scope>
    <source>
        <strain evidence="3">TFB10046</strain>
    </source>
</reference>
<dbReference type="EMBL" id="JH687839">
    <property type="protein sequence ID" value="EJD37538.1"/>
    <property type="molecule type" value="Genomic_DNA"/>
</dbReference>
<organism evidence="2 3">
    <name type="scientific">Auricularia subglabra (strain TFB-10046 / SS5)</name>
    <name type="common">White-rot fungus</name>
    <name type="synonym">Auricularia delicata (strain TFB10046)</name>
    <dbReference type="NCBI Taxonomy" id="717982"/>
    <lineage>
        <taxon>Eukaryota</taxon>
        <taxon>Fungi</taxon>
        <taxon>Dikarya</taxon>
        <taxon>Basidiomycota</taxon>
        <taxon>Agaricomycotina</taxon>
        <taxon>Agaricomycetes</taxon>
        <taxon>Auriculariales</taxon>
        <taxon>Auriculariaceae</taxon>
        <taxon>Auricularia</taxon>
    </lineage>
</organism>
<sequence>MFISSTFSGIYLWEFSVSFHFDWAIFTRQQAFRWTLIPYFLARYTCLIALLALAIPSNMLGPIGDCKIWWQVLHVAASFALLASSLLLIIRVVAVAAFNRWIAGFFGVFWFTEAGTVLYGITLIDGVDVPPLLMCAPNNVSRSERIGLLMCFALYLCCLSVLAFSLRRSRGLGVWRLLLSHGVVYFAVATLAFGSTTALLLLDLNDGTNMMIEQPALVALVICATRLYRGLVMYRSSGVDTFILTTATLHFQWASHHRECDTTAGPSRGHDPAAKVTVVSSGPGSDAVDAAV</sequence>
<feature type="transmembrane region" description="Helical" evidence="1">
    <location>
        <begin position="36"/>
        <end position="56"/>
    </location>
</feature>
<protein>
    <submittedName>
        <fullName evidence="2">Uncharacterized protein</fullName>
    </submittedName>
</protein>
<dbReference type="Proteomes" id="UP000006514">
    <property type="component" value="Unassembled WGS sequence"/>
</dbReference>
<name>J0WUF6_AURST</name>
<dbReference type="eggNOG" id="ENOG502RCVG">
    <property type="taxonomic scope" value="Eukaryota"/>
</dbReference>
<gene>
    <name evidence="2" type="ORF">AURDEDRAFT_116767</name>
</gene>